<evidence type="ECO:0000256" key="3">
    <source>
        <dbReference type="ARBA" id="ARBA00022723"/>
    </source>
</evidence>
<evidence type="ECO:0000256" key="1">
    <source>
        <dbReference type="ARBA" id="ARBA00001947"/>
    </source>
</evidence>
<evidence type="ECO:0000259" key="6">
    <source>
        <dbReference type="Pfam" id="PF00962"/>
    </source>
</evidence>
<name>A0A4Z1DTG5_STRGP</name>
<sequence>MLEPPHGPYGAAPSLSGRRVCRPALGCLRPSDQPGEAPLTERSAARDTHDFIAGLPKAELHVHHVGSASPRIVSELAARHRDSQVPTDPEALADYFSFTDFAHFIQVYLSVVDLVRTPEDVRLLTYEIARDMARQQVRYAELTLTPFSSVRRGIEDRAFMDAIEDARKSAEADFGTVLRWCFDIPGEAGLVAAEETARMATDDRVRPEGLVSFGLGGPEIGVPRPQFKPYFDRARAAGLHSVPHAGETTGPRTVWDALTTLGAERIGHGTSSAQDPKLLAHLAEHRIALEVCPTSNIATRAVRTLDEHPLKQFADAGVLVTINSDDPPMFGTDLNKEYAIASRLLDLDERGLAALAKNAVEASFLDRAGKERISSEIDAYTEAWLAG</sequence>
<evidence type="ECO:0000256" key="5">
    <source>
        <dbReference type="ARBA" id="ARBA00022833"/>
    </source>
</evidence>
<dbReference type="GO" id="GO:0019239">
    <property type="term" value="F:deaminase activity"/>
    <property type="evidence" value="ECO:0007669"/>
    <property type="project" value="InterPro"/>
</dbReference>
<dbReference type="GO" id="GO:0016814">
    <property type="term" value="F:hydrolase activity, acting on carbon-nitrogen (but not peptide) bonds, in cyclic amidines"/>
    <property type="evidence" value="ECO:0007669"/>
    <property type="project" value="UniProtKB-ARBA"/>
</dbReference>
<comment type="similarity">
    <text evidence="2">Belongs to the metallo-dependent hydrolases superfamily. Adenosine and AMP deaminases family.</text>
</comment>
<dbReference type="EMBL" id="SRRU01000001">
    <property type="protein sequence ID" value="TGN87762.1"/>
    <property type="molecule type" value="Genomic_DNA"/>
</dbReference>
<evidence type="ECO:0000256" key="2">
    <source>
        <dbReference type="ARBA" id="ARBA00006676"/>
    </source>
</evidence>
<dbReference type="PANTHER" id="PTHR43114:SF6">
    <property type="entry name" value="ADENINE DEAMINASE"/>
    <property type="match status" value="1"/>
</dbReference>
<protein>
    <submittedName>
        <fullName evidence="7">Adenosine deaminase</fullName>
        <ecNumber evidence="7">3.5.4.4</ecNumber>
    </submittedName>
</protein>
<keyword evidence="3" id="KW-0479">Metal-binding</keyword>
<evidence type="ECO:0000313" key="8">
    <source>
        <dbReference type="Proteomes" id="UP000298513"/>
    </source>
</evidence>
<accession>A0A4Z1DTG5</accession>
<comment type="caution">
    <text evidence="7">The sequence shown here is derived from an EMBL/GenBank/DDBJ whole genome shotgun (WGS) entry which is preliminary data.</text>
</comment>
<dbReference type="InterPro" id="IPR006330">
    <property type="entry name" value="Ado/ade_deaminase"/>
</dbReference>
<dbReference type="Pfam" id="PF00962">
    <property type="entry name" value="A_deaminase"/>
    <property type="match status" value="1"/>
</dbReference>
<dbReference type="InterPro" id="IPR001365">
    <property type="entry name" value="A_deaminase_dom"/>
</dbReference>
<dbReference type="NCBIfam" id="TIGR01430">
    <property type="entry name" value="aden_deam"/>
    <property type="match status" value="1"/>
</dbReference>
<dbReference type="Gene3D" id="3.20.20.140">
    <property type="entry name" value="Metal-dependent hydrolases"/>
    <property type="match status" value="1"/>
</dbReference>
<proteinExistence type="inferred from homology"/>
<gene>
    <name evidence="7" type="ORF">E5082_05090</name>
</gene>
<organism evidence="7 8">
    <name type="scientific">Streptomyces griseoluteus</name>
    <dbReference type="NCBI Taxonomy" id="29306"/>
    <lineage>
        <taxon>Bacteria</taxon>
        <taxon>Bacillati</taxon>
        <taxon>Actinomycetota</taxon>
        <taxon>Actinomycetes</taxon>
        <taxon>Kitasatosporales</taxon>
        <taxon>Streptomycetaceae</taxon>
        <taxon>Streptomyces</taxon>
    </lineage>
</organism>
<keyword evidence="5" id="KW-0862">Zinc</keyword>
<dbReference type="InterPro" id="IPR032466">
    <property type="entry name" value="Metal_Hydrolase"/>
</dbReference>
<dbReference type="PANTHER" id="PTHR43114">
    <property type="entry name" value="ADENINE DEAMINASE"/>
    <property type="match status" value="1"/>
</dbReference>
<dbReference type="AlphaFoldDB" id="A0A4Z1DTG5"/>
<reference evidence="7 8" key="1">
    <citation type="submission" date="2019-04" db="EMBL/GenBank/DDBJ databases">
        <title>Streptomyces sp. nov. Bv016 isolated from bark of Buahinia variegata.</title>
        <authorList>
            <person name="Kanchanasin P."/>
            <person name="Tanasupawat S."/>
            <person name="Yuki M."/>
            <person name="Kudo T."/>
        </authorList>
    </citation>
    <scope>NUCLEOTIDE SEQUENCE [LARGE SCALE GENOMIC DNA]</scope>
    <source>
        <strain evidence="7 8">JCM 4765</strain>
    </source>
</reference>
<evidence type="ECO:0000256" key="4">
    <source>
        <dbReference type="ARBA" id="ARBA00022801"/>
    </source>
</evidence>
<dbReference type="EC" id="3.5.4.4" evidence="7"/>
<evidence type="ECO:0000313" key="7">
    <source>
        <dbReference type="EMBL" id="TGN87762.1"/>
    </source>
</evidence>
<dbReference type="NCBIfam" id="NF006854">
    <property type="entry name" value="PRK09358.3-1"/>
    <property type="match status" value="1"/>
</dbReference>
<keyword evidence="8" id="KW-1185">Reference proteome</keyword>
<keyword evidence="4 7" id="KW-0378">Hydrolase</keyword>
<dbReference type="Proteomes" id="UP000298513">
    <property type="component" value="Unassembled WGS sequence"/>
</dbReference>
<dbReference type="SUPFAM" id="SSF51556">
    <property type="entry name" value="Metallo-dependent hydrolases"/>
    <property type="match status" value="1"/>
</dbReference>
<feature type="domain" description="Adenosine deaminase" evidence="6">
    <location>
        <begin position="56"/>
        <end position="379"/>
    </location>
</feature>
<dbReference type="GO" id="GO:0046872">
    <property type="term" value="F:metal ion binding"/>
    <property type="evidence" value="ECO:0007669"/>
    <property type="project" value="UniProtKB-KW"/>
</dbReference>
<comment type="cofactor">
    <cofactor evidence="1">
        <name>Zn(2+)</name>
        <dbReference type="ChEBI" id="CHEBI:29105"/>
    </cofactor>
</comment>